<feature type="transmembrane region" description="Helical" evidence="11">
    <location>
        <begin position="177"/>
        <end position="197"/>
    </location>
</feature>
<evidence type="ECO:0000256" key="8">
    <source>
        <dbReference type="ARBA" id="ARBA00023136"/>
    </source>
</evidence>
<organism evidence="13 14">
    <name type="scientific">Aeromonas media</name>
    <dbReference type="NCBI Taxonomy" id="651"/>
    <lineage>
        <taxon>Bacteria</taxon>
        <taxon>Pseudomonadati</taxon>
        <taxon>Pseudomonadota</taxon>
        <taxon>Gammaproteobacteria</taxon>
        <taxon>Aeromonadales</taxon>
        <taxon>Aeromonadaceae</taxon>
        <taxon>Aeromonas</taxon>
    </lineage>
</organism>
<feature type="transmembrane region" description="Helical" evidence="11">
    <location>
        <begin position="379"/>
        <end position="401"/>
    </location>
</feature>
<gene>
    <name evidence="13" type="ORF">E4184_08610</name>
</gene>
<evidence type="ECO:0000313" key="13">
    <source>
        <dbReference type="EMBL" id="QJT21497.1"/>
    </source>
</evidence>
<keyword evidence="7" id="KW-0406">Ion transport</keyword>
<feature type="transmembrane region" description="Helical" evidence="11">
    <location>
        <begin position="63"/>
        <end position="83"/>
    </location>
</feature>
<keyword evidence="4 11" id="KW-0812">Transmembrane</keyword>
<dbReference type="RefSeq" id="WP_106887095.1">
    <property type="nucleotide sequence ID" value="NZ_CAWPJG010000001.1"/>
</dbReference>
<evidence type="ECO:0000256" key="5">
    <source>
        <dbReference type="ARBA" id="ARBA00022989"/>
    </source>
</evidence>
<keyword evidence="3" id="KW-0050">Antiport</keyword>
<feature type="transmembrane region" description="Helical" evidence="11">
    <location>
        <begin position="347"/>
        <end position="367"/>
    </location>
</feature>
<reference evidence="13 14" key="1">
    <citation type="submission" date="2019-03" db="EMBL/GenBank/DDBJ databases">
        <title>Novel transposon Tn6433 accelerates the dissemination of tet(E) in Aeromonas from aerobic biofilm under oxytetracycline stress.</title>
        <authorList>
            <person name="Shi Y."/>
            <person name="Tian Z."/>
            <person name="Zhang Y."/>
            <person name="Zhang H."/>
            <person name="Yang M."/>
        </authorList>
    </citation>
    <scope>NUCLEOTIDE SEQUENCE [LARGE SCALE GENOMIC DNA]</scope>
    <source>
        <strain evidence="13 14">T0.1-19</strain>
    </source>
</reference>
<dbReference type="PANTHER" id="PTHR43269:SF2">
    <property type="entry name" value="SODIUM_PROTON ANTIPORTER 1-RELATED"/>
    <property type="match status" value="1"/>
</dbReference>
<dbReference type="GO" id="GO:0006814">
    <property type="term" value="P:sodium ion transport"/>
    <property type="evidence" value="ECO:0007669"/>
    <property type="project" value="UniProtKB-KW"/>
</dbReference>
<dbReference type="EMBL" id="CP038441">
    <property type="protein sequence ID" value="QJT21497.1"/>
    <property type="molecule type" value="Genomic_DNA"/>
</dbReference>
<name>A0A6M4Y8E8_AERME</name>
<feature type="transmembrane region" description="Helical" evidence="11">
    <location>
        <begin position="217"/>
        <end position="238"/>
    </location>
</feature>
<feature type="transmembrane region" description="Helical" evidence="11">
    <location>
        <begin position="155"/>
        <end position="170"/>
    </location>
</feature>
<feature type="transmembrane region" description="Helical" evidence="11">
    <location>
        <begin position="259"/>
        <end position="277"/>
    </location>
</feature>
<sequence>MSGSSRLAPLSGLCLFCGPALAEGGPLALTHSGVGLFALVIFVLAYLLVMAEEYLKLRKSKPVLIAAGIIWIAIGVVYADAGLSPLAHEGFRQNLLEYGELMLFLLVAMTYINAMEDRLLFAALRARLVRAGLSLRTLFWLTGFLAFFISPVVDNLTTALLMCTVVLNVANEDRRFINLACINIVVAANAGGAFSPFGDITTLMVWQAGKVPFGQFFALFIPGLLNFLIPALLMSLMVPRHAPRVLDEEVTLRRGAATIVLLFLLTIGTAVACHHFLQLPPVLGMMTGLGYLQFFGFYLRKTQPGVLARERALYERTGDEARLLRLGSIVPFDVFNKIAKAEWDTLLFFYGVVMCVGGLSFMGYLALASQLLYQGDPTQANVVIGLLSSVIDNIPVMFAVLSMEPQMSTGQWLLVTLTTGVGGSLLSIGSAAGVALMGQARGMYTFLGHLKWLPAILLGYMVSIGAHLWLNSALF</sequence>
<evidence type="ECO:0000256" key="3">
    <source>
        <dbReference type="ARBA" id="ARBA00022449"/>
    </source>
</evidence>
<feature type="domain" description="Citrate transporter-like" evidence="12">
    <location>
        <begin position="47"/>
        <end position="420"/>
    </location>
</feature>
<comment type="similarity">
    <text evidence="10">Belongs to the NhaD Na(+)/H(+) (TC 2.A.62) antiporter family.</text>
</comment>
<evidence type="ECO:0000256" key="10">
    <source>
        <dbReference type="ARBA" id="ARBA00025753"/>
    </source>
</evidence>
<dbReference type="GO" id="GO:0015297">
    <property type="term" value="F:antiporter activity"/>
    <property type="evidence" value="ECO:0007669"/>
    <property type="project" value="UniProtKB-KW"/>
</dbReference>
<feature type="transmembrane region" description="Helical" evidence="11">
    <location>
        <begin position="283"/>
        <end position="299"/>
    </location>
</feature>
<evidence type="ECO:0000313" key="14">
    <source>
        <dbReference type="Proteomes" id="UP000501427"/>
    </source>
</evidence>
<evidence type="ECO:0000256" key="2">
    <source>
        <dbReference type="ARBA" id="ARBA00022448"/>
    </source>
</evidence>
<keyword evidence="9" id="KW-0739">Sodium transport</keyword>
<dbReference type="Pfam" id="PF03600">
    <property type="entry name" value="CitMHS"/>
    <property type="match status" value="1"/>
</dbReference>
<evidence type="ECO:0000259" key="12">
    <source>
        <dbReference type="Pfam" id="PF03600"/>
    </source>
</evidence>
<dbReference type="NCBIfam" id="NF038006">
    <property type="entry name" value="NhaD_1"/>
    <property type="match status" value="1"/>
</dbReference>
<keyword evidence="5 11" id="KW-1133">Transmembrane helix</keyword>
<keyword evidence="2" id="KW-0813">Transport</keyword>
<proteinExistence type="inferred from homology"/>
<evidence type="ECO:0000256" key="1">
    <source>
        <dbReference type="ARBA" id="ARBA00004141"/>
    </source>
</evidence>
<dbReference type="GO" id="GO:0016020">
    <property type="term" value="C:membrane"/>
    <property type="evidence" value="ECO:0007669"/>
    <property type="project" value="UniProtKB-SubCell"/>
</dbReference>
<keyword evidence="6" id="KW-0915">Sodium</keyword>
<evidence type="ECO:0000256" key="4">
    <source>
        <dbReference type="ARBA" id="ARBA00022692"/>
    </source>
</evidence>
<dbReference type="InterPro" id="IPR004680">
    <property type="entry name" value="Cit_transptr-like_dom"/>
</dbReference>
<evidence type="ECO:0000256" key="7">
    <source>
        <dbReference type="ARBA" id="ARBA00023065"/>
    </source>
</evidence>
<keyword evidence="8 11" id="KW-0472">Membrane</keyword>
<dbReference type="InterPro" id="IPR045016">
    <property type="entry name" value="NhaD-like"/>
</dbReference>
<evidence type="ECO:0000256" key="11">
    <source>
        <dbReference type="SAM" id="Phobius"/>
    </source>
</evidence>
<dbReference type="AlphaFoldDB" id="A0A6M4Y8E8"/>
<evidence type="ECO:0000256" key="9">
    <source>
        <dbReference type="ARBA" id="ARBA00023201"/>
    </source>
</evidence>
<feature type="transmembrane region" description="Helical" evidence="11">
    <location>
        <begin position="32"/>
        <end position="51"/>
    </location>
</feature>
<feature type="transmembrane region" description="Helical" evidence="11">
    <location>
        <begin position="452"/>
        <end position="470"/>
    </location>
</feature>
<accession>A0A6M4Y8E8</accession>
<evidence type="ECO:0000256" key="6">
    <source>
        <dbReference type="ARBA" id="ARBA00023053"/>
    </source>
</evidence>
<dbReference type="Proteomes" id="UP000501427">
    <property type="component" value="Chromosome"/>
</dbReference>
<dbReference type="PANTHER" id="PTHR43269">
    <property type="entry name" value="SODIUM/PROTON ANTIPORTER 1-RELATED"/>
    <property type="match status" value="1"/>
</dbReference>
<comment type="subcellular location">
    <subcellularLocation>
        <location evidence="1">Membrane</location>
        <topology evidence="1">Multi-pass membrane protein</topology>
    </subcellularLocation>
</comment>
<protein>
    <submittedName>
        <fullName evidence="13">Sodium:proton antiporter</fullName>
    </submittedName>
</protein>
<feature type="transmembrane region" description="Helical" evidence="11">
    <location>
        <begin position="413"/>
        <end position="440"/>
    </location>
</feature>